<feature type="DNA-binding region" description="OmpR/PhoB-type" evidence="9">
    <location>
        <begin position="125"/>
        <end position="222"/>
    </location>
</feature>
<dbReference type="PANTHER" id="PTHR48111:SF49">
    <property type="entry name" value="HEME RESPONSE REGULATOR HSSR"/>
    <property type="match status" value="1"/>
</dbReference>
<dbReference type="CDD" id="cd00383">
    <property type="entry name" value="trans_reg_C"/>
    <property type="match status" value="1"/>
</dbReference>
<dbReference type="Pfam" id="PF00072">
    <property type="entry name" value="Response_reg"/>
    <property type="match status" value="1"/>
</dbReference>
<name>A0A3N0IUI0_9ACTN</name>
<accession>A0A3N0IUI0</accession>
<reference evidence="15" key="2">
    <citation type="submission" date="2018-05" db="EMBL/GenBank/DDBJ databases">
        <title>Genome Sequencing of selected type strains of the family Eggerthellaceae.</title>
        <authorList>
            <person name="Danylec N."/>
            <person name="Stoll D.A."/>
            <person name="Doetsch A."/>
            <person name="Huch M."/>
        </authorList>
    </citation>
    <scope>NUCLEOTIDE SEQUENCE [LARGE SCALE GENOMIC DNA]</scope>
    <source>
        <strain evidence="15">DSM 16107</strain>
    </source>
</reference>
<dbReference type="GO" id="GO:0006355">
    <property type="term" value="P:regulation of DNA-templated transcription"/>
    <property type="evidence" value="ECO:0007669"/>
    <property type="project" value="InterPro"/>
</dbReference>
<organism evidence="13 15">
    <name type="scientific">Eggerthella sinensis</name>
    <dbReference type="NCBI Taxonomy" id="242230"/>
    <lineage>
        <taxon>Bacteria</taxon>
        <taxon>Bacillati</taxon>
        <taxon>Actinomycetota</taxon>
        <taxon>Coriobacteriia</taxon>
        <taxon>Eggerthellales</taxon>
        <taxon>Eggerthellaceae</taxon>
        <taxon>Eggerthella</taxon>
    </lineage>
</organism>
<dbReference type="SUPFAM" id="SSF52172">
    <property type="entry name" value="CheY-like"/>
    <property type="match status" value="1"/>
</dbReference>
<protein>
    <recommendedName>
        <fullName evidence="7">Heme response regulator HssR</fullName>
    </recommendedName>
</protein>
<reference evidence="13" key="3">
    <citation type="journal article" date="2019" name="Microbiol. Resour. Announc.">
        <title>Draft Genome Sequences of Type Strains of Gordonibacter faecihominis, Paraeggerthella hongkongensis, Parvibacter caecicola,Slackia equolifaciens, Slackia faecicanis, and Slackia isoflavoniconvertens.</title>
        <authorList>
            <person name="Danylec N."/>
            <person name="Stoll D.A."/>
            <person name="Dotsch A."/>
            <person name="Huch M."/>
        </authorList>
    </citation>
    <scope>NUCLEOTIDE SEQUENCE</scope>
    <source>
        <strain evidence="13">DSM 16107</strain>
    </source>
</reference>
<keyword evidence="4 9" id="KW-0238">DNA-binding</keyword>
<dbReference type="InterPro" id="IPR036388">
    <property type="entry name" value="WH-like_DNA-bd_sf"/>
</dbReference>
<dbReference type="PANTHER" id="PTHR48111">
    <property type="entry name" value="REGULATOR OF RPOS"/>
    <property type="match status" value="1"/>
</dbReference>
<evidence type="ECO:0000256" key="1">
    <source>
        <dbReference type="ARBA" id="ARBA00004496"/>
    </source>
</evidence>
<dbReference type="SUPFAM" id="SSF46894">
    <property type="entry name" value="C-terminal effector domain of the bipartite response regulators"/>
    <property type="match status" value="1"/>
</dbReference>
<dbReference type="GO" id="GO:0032993">
    <property type="term" value="C:protein-DNA complex"/>
    <property type="evidence" value="ECO:0007669"/>
    <property type="project" value="TreeGrafter"/>
</dbReference>
<evidence type="ECO:0000256" key="8">
    <source>
        <dbReference type="PROSITE-ProRule" id="PRU00169"/>
    </source>
</evidence>
<keyword evidence="8" id="KW-0597">Phosphoprotein</keyword>
<evidence type="ECO:0000313" key="14">
    <source>
        <dbReference type="Proteomes" id="UP000253817"/>
    </source>
</evidence>
<dbReference type="InterPro" id="IPR039420">
    <property type="entry name" value="WalR-like"/>
</dbReference>
<sequence length="228" mass="25487">MARILVAEDDRNANKLICAVLRRAGHDPLPAANGAEAMDVLDANHVDLLVTDVMMPRMDGIELTRQLRDAGWDLPILMLTAKQEQEDKRAGFIVGADDYLTKPADMQELVLRVRALLRRADVSDERVLVVGRAALDGNGLAVTRGTECITLPPKEFQLLFKLLSNPGRAFTRMQLLDEVWGWDTDSAESTVNVHVNRLRTRFADWDDFEIQTVRGLGYRAVVPAGKQR</sequence>
<keyword evidence="14" id="KW-1185">Reference proteome</keyword>
<dbReference type="PROSITE" id="PS51755">
    <property type="entry name" value="OMPR_PHOB"/>
    <property type="match status" value="1"/>
</dbReference>
<evidence type="ECO:0000259" key="10">
    <source>
        <dbReference type="PROSITE" id="PS50110"/>
    </source>
</evidence>
<dbReference type="InterPro" id="IPR016032">
    <property type="entry name" value="Sig_transdc_resp-reg_C-effctor"/>
</dbReference>
<comment type="caution">
    <text evidence="13">The sequence shown here is derived from an EMBL/GenBank/DDBJ whole genome shotgun (WGS) entry which is preliminary data.</text>
</comment>
<dbReference type="RefSeq" id="WP_114545383.1">
    <property type="nucleotide sequence ID" value="NZ_PPTT01000004.1"/>
</dbReference>
<dbReference type="GO" id="GO:0000156">
    <property type="term" value="F:phosphorelay response regulator activity"/>
    <property type="evidence" value="ECO:0007669"/>
    <property type="project" value="TreeGrafter"/>
</dbReference>
<dbReference type="EMBL" id="PPTT01000004">
    <property type="protein sequence ID" value="RDB70834.1"/>
    <property type="molecule type" value="Genomic_DNA"/>
</dbReference>
<dbReference type="Gene3D" id="1.10.10.10">
    <property type="entry name" value="Winged helix-like DNA-binding domain superfamily/Winged helix DNA-binding domain"/>
    <property type="match status" value="1"/>
</dbReference>
<evidence type="ECO:0000256" key="7">
    <source>
        <dbReference type="ARBA" id="ARBA00039976"/>
    </source>
</evidence>
<gene>
    <name evidence="12" type="ORF">C1876_03085</name>
    <name evidence="13" type="ORF">DMP09_15860</name>
</gene>
<keyword evidence="5" id="KW-0010">Activator</keyword>
<evidence type="ECO:0000256" key="3">
    <source>
        <dbReference type="ARBA" id="ARBA00023026"/>
    </source>
</evidence>
<evidence type="ECO:0000256" key="9">
    <source>
        <dbReference type="PROSITE-ProRule" id="PRU01091"/>
    </source>
</evidence>
<dbReference type="EMBL" id="QICC01000107">
    <property type="protein sequence ID" value="RNM40100.1"/>
    <property type="molecule type" value="Genomic_DNA"/>
</dbReference>
<keyword evidence="3" id="KW-0843">Virulence</keyword>
<feature type="domain" description="Response regulatory" evidence="10">
    <location>
        <begin position="3"/>
        <end position="117"/>
    </location>
</feature>
<comment type="subcellular location">
    <subcellularLocation>
        <location evidence="1">Cytoplasm</location>
    </subcellularLocation>
</comment>
<dbReference type="GO" id="GO:0000976">
    <property type="term" value="F:transcription cis-regulatory region binding"/>
    <property type="evidence" value="ECO:0007669"/>
    <property type="project" value="TreeGrafter"/>
</dbReference>
<dbReference type="Proteomes" id="UP000253817">
    <property type="component" value="Unassembled WGS sequence"/>
</dbReference>
<evidence type="ECO:0000256" key="6">
    <source>
        <dbReference type="ARBA" id="ARBA00037471"/>
    </source>
</evidence>
<dbReference type="GO" id="GO:0005829">
    <property type="term" value="C:cytosol"/>
    <property type="evidence" value="ECO:0007669"/>
    <property type="project" value="TreeGrafter"/>
</dbReference>
<dbReference type="InterPro" id="IPR001789">
    <property type="entry name" value="Sig_transdc_resp-reg_receiver"/>
</dbReference>
<dbReference type="PROSITE" id="PS50110">
    <property type="entry name" value="RESPONSE_REGULATORY"/>
    <property type="match status" value="1"/>
</dbReference>
<evidence type="ECO:0000256" key="5">
    <source>
        <dbReference type="ARBA" id="ARBA00023159"/>
    </source>
</evidence>
<proteinExistence type="predicted"/>
<comment type="function">
    <text evidence="6">Member of the two-component regulatory system HssS/HssR involved in intracellular heme homeostasis and tempering of staphylococcal virulence. Phosphorylated HssR binds to a direct repeat sequence within hrtAB promoter and activates the expression of hrtAB, an efflux pump, in response to extracellular heme, hemin, hemoglobin or blood.</text>
</comment>
<dbReference type="Gene3D" id="6.10.250.690">
    <property type="match status" value="1"/>
</dbReference>
<dbReference type="Pfam" id="PF00486">
    <property type="entry name" value="Trans_reg_C"/>
    <property type="match status" value="1"/>
</dbReference>
<dbReference type="OrthoDB" id="9812490at2"/>
<reference evidence="12 14" key="1">
    <citation type="journal article" date="2018" name="Elife">
        <title>Discovery and characterization of a prevalent human gut bacterial enzyme sufficient for the inactivation of a family of plant toxins.</title>
        <authorList>
            <person name="Koppel N."/>
            <person name="Bisanz J.E."/>
            <person name="Pandelia M.E."/>
            <person name="Turnbaugh P.J."/>
            <person name="Balskus E.P."/>
        </authorList>
    </citation>
    <scope>NUCLEOTIDE SEQUENCE [LARGE SCALE GENOMIC DNA]</scope>
    <source>
        <strain evidence="12 14">DSM 16107</strain>
    </source>
</reference>
<feature type="domain" description="OmpR/PhoB-type" evidence="11">
    <location>
        <begin position="125"/>
        <end position="222"/>
    </location>
</feature>
<evidence type="ECO:0000313" key="13">
    <source>
        <dbReference type="EMBL" id="RNM40100.1"/>
    </source>
</evidence>
<evidence type="ECO:0000313" key="15">
    <source>
        <dbReference type="Proteomes" id="UP000270112"/>
    </source>
</evidence>
<dbReference type="Gene3D" id="3.40.50.2300">
    <property type="match status" value="1"/>
</dbReference>
<dbReference type="Proteomes" id="UP000270112">
    <property type="component" value="Unassembled WGS sequence"/>
</dbReference>
<keyword evidence="2" id="KW-0963">Cytoplasm</keyword>
<dbReference type="AlphaFoldDB" id="A0A3N0IUI0"/>
<dbReference type="SMART" id="SM00862">
    <property type="entry name" value="Trans_reg_C"/>
    <property type="match status" value="1"/>
</dbReference>
<dbReference type="SMART" id="SM00448">
    <property type="entry name" value="REC"/>
    <property type="match status" value="1"/>
</dbReference>
<feature type="modified residue" description="4-aspartylphosphate" evidence="8">
    <location>
        <position position="52"/>
    </location>
</feature>
<evidence type="ECO:0000313" key="12">
    <source>
        <dbReference type="EMBL" id="RDB70834.1"/>
    </source>
</evidence>
<dbReference type="InterPro" id="IPR001867">
    <property type="entry name" value="OmpR/PhoB-type_DNA-bd"/>
</dbReference>
<evidence type="ECO:0000259" key="11">
    <source>
        <dbReference type="PROSITE" id="PS51755"/>
    </source>
</evidence>
<evidence type="ECO:0000256" key="2">
    <source>
        <dbReference type="ARBA" id="ARBA00022490"/>
    </source>
</evidence>
<dbReference type="InterPro" id="IPR011006">
    <property type="entry name" value="CheY-like_superfamily"/>
</dbReference>
<evidence type="ECO:0000256" key="4">
    <source>
        <dbReference type="ARBA" id="ARBA00023125"/>
    </source>
</evidence>
<dbReference type="CDD" id="cd17574">
    <property type="entry name" value="REC_OmpR"/>
    <property type="match status" value="1"/>
</dbReference>